<protein>
    <recommendedName>
        <fullName evidence="4">DUF4261 domain-containing protein</fullName>
    </recommendedName>
</protein>
<comment type="caution">
    <text evidence="2">The sequence shown here is derived from an EMBL/GenBank/DDBJ whole genome shotgun (WGS) entry which is preliminary data.</text>
</comment>
<keyword evidence="3" id="KW-1185">Reference proteome</keyword>
<feature type="signal peptide" evidence="1">
    <location>
        <begin position="1"/>
        <end position="22"/>
    </location>
</feature>
<evidence type="ECO:0000256" key="1">
    <source>
        <dbReference type="SAM" id="SignalP"/>
    </source>
</evidence>
<organism evidence="2 3">
    <name type="scientific">Bradyrhizobium zhengyangense</name>
    <dbReference type="NCBI Taxonomy" id="2911009"/>
    <lineage>
        <taxon>Bacteria</taxon>
        <taxon>Pseudomonadati</taxon>
        <taxon>Pseudomonadota</taxon>
        <taxon>Alphaproteobacteria</taxon>
        <taxon>Hyphomicrobiales</taxon>
        <taxon>Nitrobacteraceae</taxon>
        <taxon>Bradyrhizobium</taxon>
    </lineage>
</organism>
<evidence type="ECO:0000313" key="2">
    <source>
        <dbReference type="EMBL" id="MCG2672401.1"/>
    </source>
</evidence>
<proteinExistence type="predicted"/>
<accession>A0ABS9LZT9</accession>
<keyword evidence="1" id="KW-0732">Signal</keyword>
<dbReference type="RefSeq" id="WP_237873690.1">
    <property type="nucleotide sequence ID" value="NZ_JAKLUA010000020.1"/>
</dbReference>
<sequence>MNPFRRHLLKAIGLLAAVPAWASDDQSIQQGKDMQPSSVKPRHVLCFLGKDDGLLHPPKAVATMIADFGFEIDRTYSQAKPDPHMERSFGVCWDRTFPNAWSAADEAAVANHKSVLYVLSPPMEREKTVAYSAAALRIVEAMIEAGAIAAKGESAGVAHGLKRWMQLASECKAAAKTNQGLAVTAAMSRVCRLAFAKRPLGGDVYYESVGYHFVGLPEIYVAKSRGSDRDAARLMDEIADNMAADGVDAILRARNLALSRGSHYAEDDFKFDPYGIVHVEA</sequence>
<gene>
    <name evidence="2" type="ORF">L6637_36200</name>
</gene>
<name>A0ABS9LZT9_9BRAD</name>
<dbReference type="Proteomes" id="UP001139012">
    <property type="component" value="Unassembled WGS sequence"/>
</dbReference>
<evidence type="ECO:0000313" key="3">
    <source>
        <dbReference type="Proteomes" id="UP001139012"/>
    </source>
</evidence>
<evidence type="ECO:0008006" key="4">
    <source>
        <dbReference type="Google" id="ProtNLM"/>
    </source>
</evidence>
<dbReference type="EMBL" id="JAKLUA010000020">
    <property type="protein sequence ID" value="MCG2672401.1"/>
    <property type="molecule type" value="Genomic_DNA"/>
</dbReference>
<reference evidence="2" key="1">
    <citation type="submission" date="2022-01" db="EMBL/GenBank/DDBJ databases">
        <title>Genome sequnece data of strain Bradyrhizobium sp. nov.</title>
        <authorList>
            <person name="Zhang J."/>
        </authorList>
    </citation>
    <scope>NUCLEOTIDE SEQUENCE</scope>
    <source>
        <strain evidence="2">WYCCWR 12774</strain>
    </source>
</reference>
<feature type="chain" id="PRO_5046427351" description="DUF4261 domain-containing protein" evidence="1">
    <location>
        <begin position="23"/>
        <end position="281"/>
    </location>
</feature>